<accession>I3SCS0</accession>
<protein>
    <submittedName>
        <fullName evidence="1">Uncharacterized protein</fullName>
    </submittedName>
</protein>
<sequence>MAIVIRRRLVEKSFCCGLGLLRGGPSSLSASLTFLEEPTVLSWTPLHLAS</sequence>
<organism evidence="1">
    <name type="scientific">Lotus japonicus</name>
    <name type="common">Lotus corniculatus var. japonicus</name>
    <dbReference type="NCBI Taxonomy" id="34305"/>
    <lineage>
        <taxon>Eukaryota</taxon>
        <taxon>Viridiplantae</taxon>
        <taxon>Streptophyta</taxon>
        <taxon>Embryophyta</taxon>
        <taxon>Tracheophyta</taxon>
        <taxon>Spermatophyta</taxon>
        <taxon>Magnoliopsida</taxon>
        <taxon>eudicotyledons</taxon>
        <taxon>Gunneridae</taxon>
        <taxon>Pentapetalae</taxon>
        <taxon>rosids</taxon>
        <taxon>fabids</taxon>
        <taxon>Fabales</taxon>
        <taxon>Fabaceae</taxon>
        <taxon>Papilionoideae</taxon>
        <taxon>50 kb inversion clade</taxon>
        <taxon>NPAAA clade</taxon>
        <taxon>Hologalegina</taxon>
        <taxon>robinioid clade</taxon>
        <taxon>Loteae</taxon>
        <taxon>Lotus</taxon>
    </lineage>
</organism>
<reference evidence="1" key="1">
    <citation type="submission" date="2012-05" db="EMBL/GenBank/DDBJ databases">
        <authorList>
            <person name="Krishnakumar V."/>
            <person name="Cheung F."/>
            <person name="Xiao Y."/>
            <person name="Chan A."/>
            <person name="Moskal W.A."/>
            <person name="Town C.D."/>
        </authorList>
    </citation>
    <scope>NUCLEOTIDE SEQUENCE</scope>
</reference>
<evidence type="ECO:0000313" key="1">
    <source>
        <dbReference type="EMBL" id="AFK38062.1"/>
    </source>
</evidence>
<dbReference type="EMBL" id="BT138267">
    <property type="protein sequence ID" value="AFK38062.1"/>
    <property type="molecule type" value="mRNA"/>
</dbReference>
<dbReference type="AlphaFoldDB" id="I3SCS0"/>
<name>I3SCS0_LOTJA</name>
<proteinExistence type="evidence at transcript level"/>